<feature type="region of interest" description="Disordered" evidence="1">
    <location>
        <begin position="157"/>
        <end position="178"/>
    </location>
</feature>
<dbReference type="EMBL" id="MU004324">
    <property type="protein sequence ID" value="KAF2657557.1"/>
    <property type="molecule type" value="Genomic_DNA"/>
</dbReference>
<feature type="transmembrane region" description="Helical" evidence="2">
    <location>
        <begin position="336"/>
        <end position="357"/>
    </location>
</feature>
<protein>
    <submittedName>
        <fullName evidence="3">Uncharacterized protein</fullName>
    </submittedName>
</protein>
<evidence type="ECO:0000313" key="3">
    <source>
        <dbReference type="EMBL" id="KAF2657557.1"/>
    </source>
</evidence>
<gene>
    <name evidence="3" type="ORF">K491DRAFT_654690</name>
</gene>
<organism evidence="3 4">
    <name type="scientific">Lophiostoma macrostomum CBS 122681</name>
    <dbReference type="NCBI Taxonomy" id="1314788"/>
    <lineage>
        <taxon>Eukaryota</taxon>
        <taxon>Fungi</taxon>
        <taxon>Dikarya</taxon>
        <taxon>Ascomycota</taxon>
        <taxon>Pezizomycotina</taxon>
        <taxon>Dothideomycetes</taxon>
        <taxon>Pleosporomycetidae</taxon>
        <taxon>Pleosporales</taxon>
        <taxon>Lophiostomataceae</taxon>
        <taxon>Lophiostoma</taxon>
    </lineage>
</organism>
<dbReference type="Proteomes" id="UP000799324">
    <property type="component" value="Unassembled WGS sequence"/>
</dbReference>
<keyword evidence="4" id="KW-1185">Reference proteome</keyword>
<feature type="transmembrane region" description="Helical" evidence="2">
    <location>
        <begin position="298"/>
        <end position="316"/>
    </location>
</feature>
<sequence length="433" mass="48643">MKRGLPIRAQSRPICQLCDYILQQPTCRRSFLSTSAIKTARVQRQPARQHGGLPTIRSRPFASSARALELEPEIEHPEDTAERTKSLNLRLKELEKHMRSIYDSPKVEPEEAALEALYGLTSIFKEARAIRAGLPLPSRVKLHQSSASAILMLNDRPATEKNTRNASTNARQEDTVSSLPSADQLSELALELVRHEKVFISPAFLSAYIDLQILLKRPRQIPEALHLYANKSIPILNSSPPKFKKRSPKSYKNAVPEAVATKALDAAIAAKDISLALRVIDETYTAPAWIRRKILTKVGIPGSAVLATPLGLYMIAQELSVYSGYLDPMFYKWYAFAGMMTYVFGTGTLGFVALTTYNHHFDRVVWQLGTPLFERWLREDERAALDRIAGAWGFKETWKRGDETGPEWEGLKKLCLLRAMILDKTDLMPGMNA</sequence>
<name>A0A6A6TE18_9PLEO</name>
<keyword evidence="2" id="KW-1133">Transmembrane helix</keyword>
<proteinExistence type="predicted"/>
<keyword evidence="2" id="KW-0812">Transmembrane</keyword>
<keyword evidence="2" id="KW-0472">Membrane</keyword>
<accession>A0A6A6TE18</accession>
<dbReference type="OrthoDB" id="5360701at2759"/>
<dbReference type="AlphaFoldDB" id="A0A6A6TE18"/>
<evidence type="ECO:0000256" key="1">
    <source>
        <dbReference type="SAM" id="MobiDB-lite"/>
    </source>
</evidence>
<evidence type="ECO:0000313" key="4">
    <source>
        <dbReference type="Proteomes" id="UP000799324"/>
    </source>
</evidence>
<evidence type="ECO:0000256" key="2">
    <source>
        <dbReference type="SAM" id="Phobius"/>
    </source>
</evidence>
<reference evidence="3" key="1">
    <citation type="journal article" date="2020" name="Stud. Mycol.">
        <title>101 Dothideomycetes genomes: a test case for predicting lifestyles and emergence of pathogens.</title>
        <authorList>
            <person name="Haridas S."/>
            <person name="Albert R."/>
            <person name="Binder M."/>
            <person name="Bloem J."/>
            <person name="Labutti K."/>
            <person name="Salamov A."/>
            <person name="Andreopoulos B."/>
            <person name="Baker S."/>
            <person name="Barry K."/>
            <person name="Bills G."/>
            <person name="Bluhm B."/>
            <person name="Cannon C."/>
            <person name="Castanera R."/>
            <person name="Culley D."/>
            <person name="Daum C."/>
            <person name="Ezra D."/>
            <person name="Gonzalez J."/>
            <person name="Henrissat B."/>
            <person name="Kuo A."/>
            <person name="Liang C."/>
            <person name="Lipzen A."/>
            <person name="Lutzoni F."/>
            <person name="Magnuson J."/>
            <person name="Mondo S."/>
            <person name="Nolan M."/>
            <person name="Ohm R."/>
            <person name="Pangilinan J."/>
            <person name="Park H.-J."/>
            <person name="Ramirez L."/>
            <person name="Alfaro M."/>
            <person name="Sun H."/>
            <person name="Tritt A."/>
            <person name="Yoshinaga Y."/>
            <person name="Zwiers L.-H."/>
            <person name="Turgeon B."/>
            <person name="Goodwin S."/>
            <person name="Spatafora J."/>
            <person name="Crous P."/>
            <person name="Grigoriev I."/>
        </authorList>
    </citation>
    <scope>NUCLEOTIDE SEQUENCE</scope>
    <source>
        <strain evidence="3">CBS 122681</strain>
    </source>
</reference>
<feature type="compositionally biased region" description="Polar residues" evidence="1">
    <location>
        <begin position="164"/>
        <end position="178"/>
    </location>
</feature>